<name>A0ACC6P3J1_9BURK</name>
<dbReference type="EMBL" id="JAWDIE010000010">
    <property type="protein sequence ID" value="MEJ7138394.1"/>
    <property type="molecule type" value="Genomic_DNA"/>
</dbReference>
<sequence>MPSQTLTRQRRWPSSALISALAASALLAACASPAGLAPQAQALDATRLSATRSTTDLSPAAWPRQDWWTALGDAQLNSLIERALKGSPTLALAQARWREAQAAAGGVLAQSRPSVGASGGVSLTRLPTGLAPQVLDGNPKLGENALVRASWDLDLWGANAQALQAAVGQARAAEVDTHAARLALSTQVTQAYVAWAQAQVTQKLAQTGVDTATRLLALVQQRSRDGLDNAITLARSRSAQAQARQQLEASRQTVQHARLALATLIGAGPDSTLDLRAPRLDAPALLALGRRLPGDLAVGLLGRRPDLVAARWRVEAAQASVSAQKARFMPNVSLGALAGSLGSQDTLTLFSIPSLFANIGPSISLPLFDGGRLRAGLAQQDARYDQAVAQYNQTLVTALNDAVDQWQTRRALDAQIAAQQTAVDQAAKAADLARLRYREGLGNALEALDAQTAALAAQQQQQGLRQRQWQTSLALVAALGGGFATDPAR</sequence>
<evidence type="ECO:0000313" key="1">
    <source>
        <dbReference type="EMBL" id="MEJ7138394.1"/>
    </source>
</evidence>
<evidence type="ECO:0000313" key="2">
    <source>
        <dbReference type="Proteomes" id="UP001364695"/>
    </source>
</evidence>
<keyword evidence="2" id="KW-1185">Reference proteome</keyword>
<protein>
    <submittedName>
        <fullName evidence="1">Efflux transporter outer membrane subunit</fullName>
    </submittedName>
</protein>
<dbReference type="Proteomes" id="UP001364695">
    <property type="component" value="Unassembled WGS sequence"/>
</dbReference>
<comment type="caution">
    <text evidence="1">The sequence shown here is derived from an EMBL/GenBank/DDBJ whole genome shotgun (WGS) entry which is preliminary data.</text>
</comment>
<accession>A0ACC6P3J1</accession>
<organism evidence="1 2">
    <name type="scientific">Amphibiibacter pelophylacis</name>
    <dbReference type="NCBI Taxonomy" id="1799477"/>
    <lineage>
        <taxon>Bacteria</taxon>
        <taxon>Pseudomonadati</taxon>
        <taxon>Pseudomonadota</taxon>
        <taxon>Betaproteobacteria</taxon>
        <taxon>Burkholderiales</taxon>
        <taxon>Sphaerotilaceae</taxon>
        <taxon>Amphibiibacter</taxon>
    </lineage>
</organism>
<gene>
    <name evidence="1" type="ORF">RV045_08110</name>
</gene>
<reference evidence="1" key="1">
    <citation type="submission" date="2023-10" db="EMBL/GenBank/DDBJ databases">
        <title>Amphibacter perezi, gen. nov., sp. nov. a novel taxa of the family Comamonadaceae, class Betaproteobacteria isolated from the skin microbiota of Pelophylax perezi from different populations.</title>
        <authorList>
            <person name="Costa S."/>
            <person name="Proenca D.N."/>
            <person name="Lopes I."/>
            <person name="Morais P.V."/>
        </authorList>
    </citation>
    <scope>NUCLEOTIDE SEQUENCE</scope>
    <source>
        <strain evidence="1">SL12-8</strain>
    </source>
</reference>
<proteinExistence type="predicted"/>